<reference evidence="3" key="1">
    <citation type="submission" date="2016-10" db="EMBL/GenBank/DDBJ databases">
        <authorList>
            <person name="Benchimol M."/>
            <person name="Almeida L.G."/>
            <person name="Vasconcelos A.T."/>
            <person name="Perreira-Neves A."/>
            <person name="Rosa I.A."/>
            <person name="Tasca T."/>
            <person name="Bogo M.R."/>
            <person name="de Souza W."/>
        </authorList>
    </citation>
    <scope>NUCLEOTIDE SEQUENCE [LARGE SCALE GENOMIC DNA]</scope>
    <source>
        <strain evidence="3">K</strain>
    </source>
</reference>
<dbReference type="InterPro" id="IPR008271">
    <property type="entry name" value="Ser/Thr_kinase_AS"/>
</dbReference>
<evidence type="ECO:0000313" key="4">
    <source>
        <dbReference type="Proteomes" id="UP000179807"/>
    </source>
</evidence>
<dbReference type="PANTHER" id="PTHR24416">
    <property type="entry name" value="TYROSINE-PROTEIN KINASE RECEPTOR"/>
    <property type="match status" value="1"/>
</dbReference>
<dbReference type="PROSITE" id="PS00108">
    <property type="entry name" value="PROTEIN_KINASE_ST"/>
    <property type="match status" value="1"/>
</dbReference>
<evidence type="ECO:0000256" key="1">
    <source>
        <dbReference type="SAM" id="MobiDB-lite"/>
    </source>
</evidence>
<dbReference type="PANTHER" id="PTHR24416:SF611">
    <property type="entry name" value="TYROSINE-PROTEIN KINASE TRANSMEMBRANE RECEPTOR ROR"/>
    <property type="match status" value="1"/>
</dbReference>
<dbReference type="InterPro" id="IPR050122">
    <property type="entry name" value="RTK"/>
</dbReference>
<comment type="caution">
    <text evidence="3">The sequence shown here is derived from an EMBL/GenBank/DDBJ whole genome shotgun (WGS) entry which is preliminary data.</text>
</comment>
<dbReference type="VEuPathDB" id="TrichDB:TRFO_16847"/>
<dbReference type="GO" id="GO:0004714">
    <property type="term" value="F:transmembrane receptor protein tyrosine kinase activity"/>
    <property type="evidence" value="ECO:0007669"/>
    <property type="project" value="TreeGrafter"/>
</dbReference>
<dbReference type="GeneID" id="94833933"/>
<feature type="domain" description="Protein kinase" evidence="2">
    <location>
        <begin position="358"/>
        <end position="614"/>
    </location>
</feature>
<accession>A0A1J4KTT0</accession>
<dbReference type="GO" id="GO:0005886">
    <property type="term" value="C:plasma membrane"/>
    <property type="evidence" value="ECO:0007669"/>
    <property type="project" value="TreeGrafter"/>
</dbReference>
<dbReference type="Gene3D" id="1.10.510.10">
    <property type="entry name" value="Transferase(Phosphotransferase) domain 1"/>
    <property type="match status" value="1"/>
</dbReference>
<dbReference type="SUPFAM" id="SSF56112">
    <property type="entry name" value="Protein kinase-like (PK-like)"/>
    <property type="match status" value="1"/>
</dbReference>
<dbReference type="OrthoDB" id="3256376at2759"/>
<feature type="region of interest" description="Disordered" evidence="1">
    <location>
        <begin position="1"/>
        <end position="24"/>
    </location>
</feature>
<dbReference type="SMART" id="SM00220">
    <property type="entry name" value="S_TKc"/>
    <property type="match status" value="1"/>
</dbReference>
<dbReference type="AlphaFoldDB" id="A0A1J4KTT0"/>
<dbReference type="PROSITE" id="PS50011">
    <property type="entry name" value="PROTEIN_KINASE_DOM"/>
    <property type="match status" value="1"/>
</dbReference>
<dbReference type="EMBL" id="MLAK01000547">
    <property type="protein sequence ID" value="OHT13172.1"/>
    <property type="molecule type" value="Genomic_DNA"/>
</dbReference>
<evidence type="ECO:0000313" key="3">
    <source>
        <dbReference type="EMBL" id="OHT13172.1"/>
    </source>
</evidence>
<proteinExistence type="predicted"/>
<gene>
    <name evidence="3" type="ORF">TRFO_16847</name>
</gene>
<dbReference type="InterPro" id="IPR000719">
    <property type="entry name" value="Prot_kinase_dom"/>
</dbReference>
<sequence length="632" mass="74330">MTVSYHHNVMPPKKGKSQKEKQTKKLRTSRYFIVRYYESNGDNAPNFKKDLQSSLRNKANFTACFNISNLSLCFICMKKEMTANDLYQLLPSSLQNECALVEHYLLFKPITSNMYTFNRIYVHDNDQLIGYNEFCQLVDSFGKFNISQIFSQNGHRLYSVSEKERANILYLYEFLSHIEMFKYTVSSSIFDFPIVHIHNIPSSFDENTFFTTIPFLQTYPYLFEIYQQNQTSNDCIIFLKKEEDLKDIIEKVNFGKFQDYLYVSHFIDEATYQKIHTYHVRVPINEPASKEYFNISKYGDIYIMRLDSNGQNWTVIFRDRTSYLNYIRNSQPLKQSMSTEQTKTSKSLEFDRKRYNEFKQISKLGEGATADVFEVEDSRTGVHYAQKSLKLKYMKPENYVFFKREYKSLIKVNHPCIVNIIGFYDEPNGDIPPTIFIELMKCSLLEAVNKRFLTYIDKCMAVLEICLGMKFIHDSGLMHRDLKLDNVMFFEDDTGKHVKIADFGLSRHHDSATSKTRGVGTLRYQSPELLNDDKHYDKSVDVWAFGVCVYAIFTQSYPEILMTTIASKGYRDFSIPSSVDPQISQMIRQCWEYEPSKRSTFEELANYLKTNNYFLSDRNEILTLQKRHSELE</sequence>
<dbReference type="GO" id="GO:0007169">
    <property type="term" value="P:cell surface receptor protein tyrosine kinase signaling pathway"/>
    <property type="evidence" value="ECO:0007669"/>
    <property type="project" value="TreeGrafter"/>
</dbReference>
<dbReference type="Pfam" id="PF00069">
    <property type="entry name" value="Pkinase"/>
    <property type="match status" value="1"/>
</dbReference>
<protein>
    <recommendedName>
        <fullName evidence="2">Protein kinase domain-containing protein</fullName>
    </recommendedName>
</protein>
<organism evidence="3 4">
    <name type="scientific">Tritrichomonas foetus</name>
    <dbReference type="NCBI Taxonomy" id="1144522"/>
    <lineage>
        <taxon>Eukaryota</taxon>
        <taxon>Metamonada</taxon>
        <taxon>Parabasalia</taxon>
        <taxon>Tritrichomonadida</taxon>
        <taxon>Tritrichomonadidae</taxon>
        <taxon>Tritrichomonas</taxon>
    </lineage>
</organism>
<evidence type="ECO:0000259" key="2">
    <source>
        <dbReference type="PROSITE" id="PS50011"/>
    </source>
</evidence>
<name>A0A1J4KTT0_9EUKA</name>
<dbReference type="GO" id="GO:0005524">
    <property type="term" value="F:ATP binding"/>
    <property type="evidence" value="ECO:0007669"/>
    <property type="project" value="InterPro"/>
</dbReference>
<keyword evidence="4" id="KW-1185">Reference proteome</keyword>
<dbReference type="GO" id="GO:0043235">
    <property type="term" value="C:receptor complex"/>
    <property type="evidence" value="ECO:0007669"/>
    <property type="project" value="TreeGrafter"/>
</dbReference>
<dbReference type="Gene3D" id="3.30.200.20">
    <property type="entry name" value="Phosphorylase Kinase, domain 1"/>
    <property type="match status" value="1"/>
</dbReference>
<dbReference type="Proteomes" id="UP000179807">
    <property type="component" value="Unassembled WGS sequence"/>
</dbReference>
<dbReference type="InterPro" id="IPR011009">
    <property type="entry name" value="Kinase-like_dom_sf"/>
</dbReference>
<dbReference type="RefSeq" id="XP_068366308.1">
    <property type="nucleotide sequence ID" value="XM_068499229.1"/>
</dbReference>